<dbReference type="Proteomes" id="UP000689195">
    <property type="component" value="Unassembled WGS sequence"/>
</dbReference>
<dbReference type="GO" id="GO:0005975">
    <property type="term" value="P:carbohydrate metabolic process"/>
    <property type="evidence" value="ECO:0007669"/>
    <property type="project" value="InterPro"/>
</dbReference>
<dbReference type="InterPro" id="IPR046372">
    <property type="entry name" value="PARG_cat_C"/>
</dbReference>
<organism evidence="3 4">
    <name type="scientific">Paramecium pentaurelia</name>
    <dbReference type="NCBI Taxonomy" id="43138"/>
    <lineage>
        <taxon>Eukaryota</taxon>
        <taxon>Sar</taxon>
        <taxon>Alveolata</taxon>
        <taxon>Ciliophora</taxon>
        <taxon>Intramacronucleata</taxon>
        <taxon>Oligohymenophorea</taxon>
        <taxon>Peniculida</taxon>
        <taxon>Parameciidae</taxon>
        <taxon>Paramecium</taxon>
    </lineage>
</organism>
<keyword evidence="4" id="KW-1185">Reference proteome</keyword>
<dbReference type="EMBL" id="CAJJDO010000079">
    <property type="protein sequence ID" value="CAD8182584.1"/>
    <property type="molecule type" value="Genomic_DNA"/>
</dbReference>
<comment type="caution">
    <text evidence="3">The sequence shown here is derived from an EMBL/GenBank/DDBJ whole genome shotgun (WGS) entry which is preliminary data.</text>
</comment>
<sequence length="181" mass="22070">MMPNPLQNKKYNFQAHSYFINFYNRFLKQDVVYNNNQKLNSNELQKQIQNVEKKFKKKRTEFRQYDQIYNDQQYLLGYFTKDKGRYEDYKNSVLVNFADKNVDGLSFDPVNLAQEEVLILTHPEALISMLFMETMDENEAILIKNVFRFKDYDRYGQTFRQKDEDYFKQIQQNTKIIKNHF</sequence>
<keyword evidence="1" id="KW-0175">Coiled coil</keyword>
<protein>
    <recommendedName>
        <fullName evidence="2">PARG catalytic Macro domain-containing protein</fullName>
    </recommendedName>
</protein>
<dbReference type="InterPro" id="IPR007724">
    <property type="entry name" value="Poly_GlycHdrlase"/>
</dbReference>
<gene>
    <name evidence="3" type="ORF">PPENT_87.1.T0790010</name>
</gene>
<evidence type="ECO:0000313" key="3">
    <source>
        <dbReference type="EMBL" id="CAD8182584.1"/>
    </source>
</evidence>
<evidence type="ECO:0000256" key="1">
    <source>
        <dbReference type="SAM" id="Coils"/>
    </source>
</evidence>
<dbReference type="GO" id="GO:0006282">
    <property type="term" value="P:regulation of DNA repair"/>
    <property type="evidence" value="ECO:0007669"/>
    <property type="project" value="InterPro"/>
</dbReference>
<evidence type="ECO:0000259" key="2">
    <source>
        <dbReference type="Pfam" id="PF05028"/>
    </source>
</evidence>
<accession>A0A8S1VXW2</accession>
<dbReference type="OrthoDB" id="1937899at2759"/>
<dbReference type="GO" id="GO:0009225">
    <property type="term" value="P:nucleotide-sugar metabolic process"/>
    <property type="evidence" value="ECO:0007669"/>
    <property type="project" value="TreeGrafter"/>
</dbReference>
<dbReference type="PANTHER" id="PTHR12837">
    <property type="entry name" value="POLY ADP-RIBOSE GLYCOHYDROLASE"/>
    <property type="match status" value="1"/>
</dbReference>
<dbReference type="GO" id="GO:0005737">
    <property type="term" value="C:cytoplasm"/>
    <property type="evidence" value="ECO:0007669"/>
    <property type="project" value="TreeGrafter"/>
</dbReference>
<dbReference type="GO" id="GO:1990966">
    <property type="term" value="P:ATP generation from poly-ADP-D-ribose"/>
    <property type="evidence" value="ECO:0007669"/>
    <property type="project" value="TreeGrafter"/>
</dbReference>
<dbReference type="PANTHER" id="PTHR12837:SF0">
    <property type="entry name" value="POLY(ADP-RIBOSE) GLYCOHYDROLASE"/>
    <property type="match status" value="1"/>
</dbReference>
<name>A0A8S1VXW2_9CILI</name>
<dbReference type="Pfam" id="PF05028">
    <property type="entry name" value="PARG_cat_C"/>
    <property type="match status" value="1"/>
</dbReference>
<feature type="domain" description="PARG catalytic Macro" evidence="2">
    <location>
        <begin position="81"/>
        <end position="171"/>
    </location>
</feature>
<proteinExistence type="predicted"/>
<dbReference type="GO" id="GO:0005634">
    <property type="term" value="C:nucleus"/>
    <property type="evidence" value="ECO:0007669"/>
    <property type="project" value="TreeGrafter"/>
</dbReference>
<reference evidence="3" key="1">
    <citation type="submission" date="2021-01" db="EMBL/GenBank/DDBJ databases">
        <authorList>
            <consortium name="Genoscope - CEA"/>
            <person name="William W."/>
        </authorList>
    </citation>
    <scope>NUCLEOTIDE SEQUENCE</scope>
</reference>
<dbReference type="AlphaFoldDB" id="A0A8S1VXW2"/>
<dbReference type="GO" id="GO:0004649">
    <property type="term" value="F:poly(ADP-ribose) glycohydrolase activity"/>
    <property type="evidence" value="ECO:0007669"/>
    <property type="project" value="InterPro"/>
</dbReference>
<evidence type="ECO:0000313" key="4">
    <source>
        <dbReference type="Proteomes" id="UP000689195"/>
    </source>
</evidence>
<feature type="coiled-coil region" evidence="1">
    <location>
        <begin position="34"/>
        <end position="61"/>
    </location>
</feature>